<dbReference type="VEuPathDB" id="CryptoDB:Vbra_371"/>
<name>A0A0G4FLV8_VITBC</name>
<dbReference type="Proteomes" id="UP000041254">
    <property type="component" value="Unassembled WGS sequence"/>
</dbReference>
<dbReference type="AlphaFoldDB" id="A0A0G4FLV8"/>
<evidence type="ECO:0000313" key="1">
    <source>
        <dbReference type="EMBL" id="CEM14769.1"/>
    </source>
</evidence>
<organism evidence="1 2">
    <name type="scientific">Vitrella brassicaformis (strain CCMP3155)</name>
    <dbReference type="NCBI Taxonomy" id="1169540"/>
    <lineage>
        <taxon>Eukaryota</taxon>
        <taxon>Sar</taxon>
        <taxon>Alveolata</taxon>
        <taxon>Colpodellida</taxon>
        <taxon>Vitrellaceae</taxon>
        <taxon>Vitrella</taxon>
    </lineage>
</organism>
<evidence type="ECO:0000313" key="2">
    <source>
        <dbReference type="Proteomes" id="UP000041254"/>
    </source>
</evidence>
<gene>
    <name evidence="1" type="ORF">Vbra_371</name>
</gene>
<keyword evidence="2" id="KW-1185">Reference proteome</keyword>
<dbReference type="EMBL" id="CDMY01000458">
    <property type="protein sequence ID" value="CEM14769.1"/>
    <property type="molecule type" value="Genomic_DNA"/>
</dbReference>
<protein>
    <submittedName>
        <fullName evidence="1">Uncharacterized protein</fullName>
    </submittedName>
</protein>
<dbReference type="InParanoid" id="A0A0G4FLV8"/>
<proteinExistence type="predicted"/>
<sequence length="68" mass="7833">MQLAHRPAEHHAWITCLTVQCVWCARLAWYEPWLPSHRVVALLVAWDVSCGWLVLTGACQGHYSLLMF</sequence>
<reference evidence="1 2" key="1">
    <citation type="submission" date="2014-11" db="EMBL/GenBank/DDBJ databases">
        <authorList>
            <person name="Zhu J."/>
            <person name="Qi W."/>
            <person name="Song R."/>
        </authorList>
    </citation>
    <scope>NUCLEOTIDE SEQUENCE [LARGE SCALE GENOMIC DNA]</scope>
</reference>
<accession>A0A0G4FLV8</accession>